<proteinExistence type="predicted"/>
<dbReference type="AlphaFoldDB" id="A0A0G0M8X0"/>
<accession>A0A0G0M8X0</accession>
<evidence type="ECO:0000313" key="1">
    <source>
        <dbReference type="EMBL" id="KKQ70084.1"/>
    </source>
</evidence>
<gene>
    <name evidence="1" type="ORF">US90_C0009G0021</name>
</gene>
<protein>
    <submittedName>
        <fullName evidence="1">Uncharacterized protein</fullName>
    </submittedName>
</protein>
<name>A0A0G0M8X0_9BACT</name>
<organism evidence="1 2">
    <name type="scientific">Candidatus Shapirobacteria bacterium GW2011_GWE2_38_30</name>
    <dbReference type="NCBI Taxonomy" id="1618490"/>
    <lineage>
        <taxon>Bacteria</taxon>
        <taxon>Candidatus Shapironibacteriota</taxon>
    </lineage>
</organism>
<dbReference type="STRING" id="1618490.US90_C0009G0021"/>
<dbReference type="Proteomes" id="UP000034406">
    <property type="component" value="Unassembled WGS sequence"/>
</dbReference>
<comment type="caution">
    <text evidence="1">The sequence shown here is derived from an EMBL/GenBank/DDBJ whole genome shotgun (WGS) entry which is preliminary data.</text>
</comment>
<sequence length="123" mass="13304">MTLKNIEIINHISPRTDQTSLRLNGLVDGTVVTEYGAIITTSRPNHVTIPTVTSVTSVKDSPVSRGTVVRVENAGITELTDLGSIRYIGFAANGPIELAIRIEVGDQKILHKIRGENVSKLTE</sequence>
<evidence type="ECO:0000313" key="2">
    <source>
        <dbReference type="Proteomes" id="UP000034406"/>
    </source>
</evidence>
<dbReference type="EMBL" id="LBUT01000009">
    <property type="protein sequence ID" value="KKQ70084.1"/>
    <property type="molecule type" value="Genomic_DNA"/>
</dbReference>
<reference evidence="1 2" key="1">
    <citation type="journal article" date="2015" name="Nature">
        <title>rRNA introns, odd ribosomes, and small enigmatic genomes across a large radiation of phyla.</title>
        <authorList>
            <person name="Brown C.T."/>
            <person name="Hug L.A."/>
            <person name="Thomas B.C."/>
            <person name="Sharon I."/>
            <person name="Castelle C.J."/>
            <person name="Singh A."/>
            <person name="Wilkins M.J."/>
            <person name="Williams K.H."/>
            <person name="Banfield J.F."/>
        </authorList>
    </citation>
    <scope>NUCLEOTIDE SEQUENCE [LARGE SCALE GENOMIC DNA]</scope>
</reference>